<proteinExistence type="predicted"/>
<dbReference type="AlphaFoldDB" id="A0A9E7E8H9"/>
<reference evidence="2" key="1">
    <citation type="submission" date="2022-05" db="EMBL/GenBank/DDBJ databases">
        <title>The Musa troglodytarum L. genome provides insights into the mechanism of non-climacteric behaviour and enrichment of carotenoids.</title>
        <authorList>
            <person name="Wang J."/>
        </authorList>
    </citation>
    <scope>NUCLEOTIDE SEQUENCE</scope>
    <source>
        <tissue evidence="2">Leaf</tissue>
    </source>
</reference>
<sequence>MSSQWSQKPKRKMRLSSSLSSSIRFLFLMAAVAALLFAQFHSAYGGGKAWRKERMLGGRVGWSPPSPATNPVKHQIPPELPSPPGRN</sequence>
<dbReference type="OrthoDB" id="10448639at2759"/>
<feature type="region of interest" description="Disordered" evidence="1">
    <location>
        <begin position="61"/>
        <end position="87"/>
    </location>
</feature>
<name>A0A9E7E8H9_9LILI</name>
<evidence type="ECO:0000313" key="2">
    <source>
        <dbReference type="EMBL" id="URD72401.1"/>
    </source>
</evidence>
<dbReference type="Proteomes" id="UP001055439">
    <property type="component" value="Chromosome 1"/>
</dbReference>
<evidence type="ECO:0000256" key="1">
    <source>
        <dbReference type="SAM" id="MobiDB-lite"/>
    </source>
</evidence>
<accession>A0A9E7E8H9</accession>
<feature type="compositionally biased region" description="Pro residues" evidence="1">
    <location>
        <begin position="78"/>
        <end position="87"/>
    </location>
</feature>
<dbReference type="EMBL" id="CP097502">
    <property type="protein sequence ID" value="URD72401.1"/>
    <property type="molecule type" value="Genomic_DNA"/>
</dbReference>
<organism evidence="2 3">
    <name type="scientific">Musa troglodytarum</name>
    <name type="common">fe'i banana</name>
    <dbReference type="NCBI Taxonomy" id="320322"/>
    <lineage>
        <taxon>Eukaryota</taxon>
        <taxon>Viridiplantae</taxon>
        <taxon>Streptophyta</taxon>
        <taxon>Embryophyta</taxon>
        <taxon>Tracheophyta</taxon>
        <taxon>Spermatophyta</taxon>
        <taxon>Magnoliopsida</taxon>
        <taxon>Liliopsida</taxon>
        <taxon>Zingiberales</taxon>
        <taxon>Musaceae</taxon>
        <taxon>Musa</taxon>
    </lineage>
</organism>
<evidence type="ECO:0000313" key="3">
    <source>
        <dbReference type="Proteomes" id="UP001055439"/>
    </source>
</evidence>
<keyword evidence="3" id="KW-1185">Reference proteome</keyword>
<gene>
    <name evidence="2" type="ORF">MUK42_09028</name>
</gene>
<protein>
    <submittedName>
        <fullName evidence="2">Uncharacterized protein</fullName>
    </submittedName>
</protein>